<dbReference type="GO" id="GO:0006508">
    <property type="term" value="P:proteolysis"/>
    <property type="evidence" value="ECO:0007669"/>
    <property type="project" value="UniProtKB-KW"/>
</dbReference>
<keyword evidence="2 8" id="KW-0645">Protease</keyword>
<dbReference type="InterPro" id="IPR001969">
    <property type="entry name" value="Aspartic_peptidase_AS"/>
</dbReference>
<evidence type="ECO:0000313" key="11">
    <source>
        <dbReference type="EMBL" id="KAK3381050.1"/>
    </source>
</evidence>
<gene>
    <name evidence="11" type="ORF">B0H63DRAFT_560823</name>
</gene>
<accession>A0AAE0NGH2</accession>
<feature type="chain" id="PRO_5042097350" evidence="9">
    <location>
        <begin position="17"/>
        <end position="504"/>
    </location>
</feature>
<dbReference type="InterPro" id="IPR001461">
    <property type="entry name" value="Aspartic_peptidase_A1"/>
</dbReference>
<evidence type="ECO:0000256" key="1">
    <source>
        <dbReference type="ARBA" id="ARBA00007447"/>
    </source>
</evidence>
<dbReference type="PANTHER" id="PTHR47966:SF65">
    <property type="entry name" value="ASPARTIC-TYPE ENDOPEPTIDASE"/>
    <property type="match status" value="1"/>
</dbReference>
<keyword evidence="5 8" id="KW-0378">Hydrolase</keyword>
<comment type="similarity">
    <text evidence="1 8">Belongs to the peptidase A1 family.</text>
</comment>
<evidence type="ECO:0000256" key="7">
    <source>
        <dbReference type="PIRSR" id="PIRSR601461-2"/>
    </source>
</evidence>
<evidence type="ECO:0000256" key="6">
    <source>
        <dbReference type="PIRSR" id="PIRSR601461-1"/>
    </source>
</evidence>
<evidence type="ECO:0000313" key="12">
    <source>
        <dbReference type="Proteomes" id="UP001285441"/>
    </source>
</evidence>
<dbReference type="Gene3D" id="2.40.70.10">
    <property type="entry name" value="Acid Proteases"/>
    <property type="match status" value="2"/>
</dbReference>
<feature type="disulfide bond" evidence="7">
    <location>
        <begin position="311"/>
        <end position="344"/>
    </location>
</feature>
<comment type="caution">
    <text evidence="11">The sequence shown here is derived from an EMBL/GenBank/DDBJ whole genome shotgun (WGS) entry which is preliminary data.</text>
</comment>
<dbReference type="InterPro" id="IPR021109">
    <property type="entry name" value="Peptidase_aspartic_dom_sf"/>
</dbReference>
<evidence type="ECO:0000256" key="5">
    <source>
        <dbReference type="ARBA" id="ARBA00022801"/>
    </source>
</evidence>
<name>A0AAE0NGH2_9PEZI</name>
<dbReference type="GO" id="GO:0004190">
    <property type="term" value="F:aspartic-type endopeptidase activity"/>
    <property type="evidence" value="ECO:0007669"/>
    <property type="project" value="UniProtKB-KW"/>
</dbReference>
<feature type="domain" description="Peptidase A1" evidence="10">
    <location>
        <begin position="66"/>
        <end position="379"/>
    </location>
</feature>
<feature type="signal peptide" evidence="9">
    <location>
        <begin position="1"/>
        <end position="16"/>
    </location>
</feature>
<dbReference type="InterPro" id="IPR033876">
    <property type="entry name" value="SAP-like"/>
</dbReference>
<reference evidence="11" key="1">
    <citation type="journal article" date="2023" name="Mol. Phylogenet. Evol.">
        <title>Genome-scale phylogeny and comparative genomics of the fungal order Sordariales.</title>
        <authorList>
            <person name="Hensen N."/>
            <person name="Bonometti L."/>
            <person name="Westerberg I."/>
            <person name="Brannstrom I.O."/>
            <person name="Guillou S."/>
            <person name="Cros-Aarteil S."/>
            <person name="Calhoun S."/>
            <person name="Haridas S."/>
            <person name="Kuo A."/>
            <person name="Mondo S."/>
            <person name="Pangilinan J."/>
            <person name="Riley R."/>
            <person name="LaButti K."/>
            <person name="Andreopoulos B."/>
            <person name="Lipzen A."/>
            <person name="Chen C."/>
            <person name="Yan M."/>
            <person name="Daum C."/>
            <person name="Ng V."/>
            <person name="Clum A."/>
            <person name="Steindorff A."/>
            <person name="Ohm R.A."/>
            <person name="Martin F."/>
            <person name="Silar P."/>
            <person name="Natvig D.O."/>
            <person name="Lalanne C."/>
            <person name="Gautier V."/>
            <person name="Ament-Velasquez S.L."/>
            <person name="Kruys A."/>
            <person name="Hutchinson M.I."/>
            <person name="Powell A.J."/>
            <person name="Barry K."/>
            <person name="Miller A.N."/>
            <person name="Grigoriev I.V."/>
            <person name="Debuchy R."/>
            <person name="Gladieux P."/>
            <person name="Hiltunen Thoren M."/>
            <person name="Johannesson H."/>
        </authorList>
    </citation>
    <scope>NUCLEOTIDE SEQUENCE</scope>
    <source>
        <strain evidence="11">CBS 232.78</strain>
    </source>
</reference>
<evidence type="ECO:0000256" key="8">
    <source>
        <dbReference type="RuleBase" id="RU000454"/>
    </source>
</evidence>
<dbReference type="Pfam" id="PF00026">
    <property type="entry name" value="Asp"/>
    <property type="match status" value="1"/>
</dbReference>
<keyword evidence="4 8" id="KW-0064">Aspartyl protease</keyword>
<evidence type="ECO:0000256" key="4">
    <source>
        <dbReference type="ARBA" id="ARBA00022750"/>
    </source>
</evidence>
<dbReference type="SUPFAM" id="SSF50630">
    <property type="entry name" value="Acid proteases"/>
    <property type="match status" value="1"/>
</dbReference>
<organism evidence="11 12">
    <name type="scientific">Podospora didyma</name>
    <dbReference type="NCBI Taxonomy" id="330526"/>
    <lineage>
        <taxon>Eukaryota</taxon>
        <taxon>Fungi</taxon>
        <taxon>Dikarya</taxon>
        <taxon>Ascomycota</taxon>
        <taxon>Pezizomycotina</taxon>
        <taxon>Sordariomycetes</taxon>
        <taxon>Sordariomycetidae</taxon>
        <taxon>Sordariales</taxon>
        <taxon>Podosporaceae</taxon>
        <taxon>Podospora</taxon>
    </lineage>
</organism>
<dbReference type="EMBL" id="JAULSW010000005">
    <property type="protein sequence ID" value="KAK3381050.1"/>
    <property type="molecule type" value="Genomic_DNA"/>
</dbReference>
<evidence type="ECO:0000256" key="9">
    <source>
        <dbReference type="SAM" id="SignalP"/>
    </source>
</evidence>
<proteinExistence type="inferred from homology"/>
<dbReference type="PRINTS" id="PR00792">
    <property type="entry name" value="PEPSIN"/>
</dbReference>
<protein>
    <submittedName>
        <fullName evidence="11">Aspartic peptidase domain-containing protein</fullName>
    </submittedName>
</protein>
<keyword evidence="7" id="KW-1015">Disulfide bond</keyword>
<dbReference type="InterPro" id="IPR033121">
    <property type="entry name" value="PEPTIDASE_A1"/>
</dbReference>
<evidence type="ECO:0000259" key="10">
    <source>
        <dbReference type="PROSITE" id="PS51767"/>
    </source>
</evidence>
<dbReference type="PROSITE" id="PS51767">
    <property type="entry name" value="PEPTIDASE_A1"/>
    <property type="match status" value="1"/>
</dbReference>
<evidence type="ECO:0000256" key="2">
    <source>
        <dbReference type="ARBA" id="ARBA00022670"/>
    </source>
</evidence>
<keyword evidence="12" id="KW-1185">Reference proteome</keyword>
<dbReference type="PANTHER" id="PTHR47966">
    <property type="entry name" value="BETA-SITE APP-CLEAVING ENZYME, ISOFORM A-RELATED"/>
    <property type="match status" value="1"/>
</dbReference>
<feature type="active site" evidence="6">
    <location>
        <position position="84"/>
    </location>
</feature>
<dbReference type="Proteomes" id="UP001285441">
    <property type="component" value="Unassembled WGS sequence"/>
</dbReference>
<feature type="active site" evidence="6">
    <location>
        <position position="275"/>
    </location>
</feature>
<reference evidence="11" key="2">
    <citation type="submission" date="2023-06" db="EMBL/GenBank/DDBJ databases">
        <authorList>
            <consortium name="Lawrence Berkeley National Laboratory"/>
            <person name="Haridas S."/>
            <person name="Hensen N."/>
            <person name="Bonometti L."/>
            <person name="Westerberg I."/>
            <person name="Brannstrom I.O."/>
            <person name="Guillou S."/>
            <person name="Cros-Aarteil S."/>
            <person name="Calhoun S."/>
            <person name="Kuo A."/>
            <person name="Mondo S."/>
            <person name="Pangilinan J."/>
            <person name="Riley R."/>
            <person name="LaButti K."/>
            <person name="Andreopoulos B."/>
            <person name="Lipzen A."/>
            <person name="Chen C."/>
            <person name="Yanf M."/>
            <person name="Daum C."/>
            <person name="Ng V."/>
            <person name="Clum A."/>
            <person name="Steindorff A."/>
            <person name="Ohm R."/>
            <person name="Martin F."/>
            <person name="Silar P."/>
            <person name="Natvig D."/>
            <person name="Lalanne C."/>
            <person name="Gautier V."/>
            <person name="Ament-velasquez S.L."/>
            <person name="Kruys A."/>
            <person name="Hutchinson M.I."/>
            <person name="Powell A.J."/>
            <person name="Barry K."/>
            <person name="Miller A.N."/>
            <person name="Grigoriev I.V."/>
            <person name="Debuchy R."/>
            <person name="Gladieux P."/>
            <person name="Thoren M.H."/>
            <person name="Johannesson H."/>
        </authorList>
    </citation>
    <scope>NUCLEOTIDE SEQUENCE</scope>
    <source>
        <strain evidence="11">CBS 232.78</strain>
    </source>
</reference>
<dbReference type="AlphaFoldDB" id="A0AAE0NGH2"/>
<sequence length="504" mass="52409">MLPLILWLAIASPVLAAAVERRPSPLITRGEGYIRAGVSAVKGAAPYLRRRQNEVGIEGEGKGQHYVVDIQIGTPPQTVSVIVDTGSSDLWVNPNCANTFDPAECNAEPYYDYTRSSTFNDTGYSDFLAYGSGNVTVEWVFETVSLGSATVKKQILGVAIDSDNIPKGILGLAEDIDGQNNYNYILDSMVKQGAINSRAFSLDLRSIESTDGAIIFGGVDTGKFSGALKKVPILEPPQTPHGTDRYWVSMTGVGITLPDGTTDRSKEISVPVFIDSGGTLSQLPTAIFQAIGNSFPGAEYHAPSGLFIVDCNKVDKDGSVDFYFGDKAISVPFTDFIWNPDGVCRLGVKANDDEPILGASFLRAAYAVYDQDNRNIHLAQAANCGTNIVAIGSGTDAVPSSTGECTGPGAPTNTASVRSLDVTGTRAATKTYTGNNPAITNPVGGGPGPVVSRVSTTGALNPTNPTAAASATATGKKNAGSSVNVGLGAGAALVAVNMAAAWGL</sequence>
<keyword evidence="3 9" id="KW-0732">Signal</keyword>
<dbReference type="PROSITE" id="PS00141">
    <property type="entry name" value="ASP_PROTEASE"/>
    <property type="match status" value="1"/>
</dbReference>
<evidence type="ECO:0000256" key="3">
    <source>
        <dbReference type="ARBA" id="ARBA00022729"/>
    </source>
</evidence>
<dbReference type="CDD" id="cd05474">
    <property type="entry name" value="SAP_like"/>
    <property type="match status" value="1"/>
</dbReference>